<dbReference type="PROSITE" id="PS50011">
    <property type="entry name" value="PROTEIN_KINASE_DOM"/>
    <property type="match status" value="1"/>
</dbReference>
<reference evidence="15" key="1">
    <citation type="submission" date="2018-12" db="EMBL/GenBank/DDBJ databases">
        <title>Tengunoibacter tsumagoiensis gen. nov., sp. nov., Dictyobacter kobayashii sp. nov., D. alpinus sp. nov., and D. joshuensis sp. nov. and description of Dictyobacteraceae fam. nov. within the order Ktedonobacterales isolated from Tengu-no-mugimeshi.</title>
        <authorList>
            <person name="Wang C.M."/>
            <person name="Zheng Y."/>
            <person name="Sakai Y."/>
            <person name="Toyoda A."/>
            <person name="Minakuchi Y."/>
            <person name="Abe K."/>
            <person name="Yokota A."/>
            <person name="Yabe S."/>
        </authorList>
    </citation>
    <scope>NUCLEOTIDE SEQUENCE [LARGE SCALE GENOMIC DNA]</scope>
    <source>
        <strain evidence="15">Uno3</strain>
    </source>
</reference>
<feature type="compositionally biased region" description="Pro residues" evidence="10">
    <location>
        <begin position="548"/>
        <end position="581"/>
    </location>
</feature>
<evidence type="ECO:0000256" key="4">
    <source>
        <dbReference type="ARBA" id="ARBA00022723"/>
    </source>
</evidence>
<feature type="compositionally biased region" description="Low complexity" evidence="10">
    <location>
        <begin position="439"/>
        <end position="456"/>
    </location>
</feature>
<feature type="transmembrane region" description="Helical" evidence="11">
    <location>
        <begin position="491"/>
        <end position="512"/>
    </location>
</feature>
<dbReference type="PROSITE" id="PS51296">
    <property type="entry name" value="RIESKE"/>
    <property type="match status" value="1"/>
</dbReference>
<organism evidence="14 15">
    <name type="scientific">Tengunoibacter tsumagoiensis</name>
    <dbReference type="NCBI Taxonomy" id="2014871"/>
    <lineage>
        <taxon>Bacteria</taxon>
        <taxon>Bacillati</taxon>
        <taxon>Chloroflexota</taxon>
        <taxon>Ktedonobacteria</taxon>
        <taxon>Ktedonobacterales</taxon>
        <taxon>Dictyobacteraceae</taxon>
        <taxon>Tengunoibacter</taxon>
    </lineage>
</organism>
<keyword evidence="4" id="KW-0479">Metal-binding</keyword>
<dbReference type="EC" id="2.7.11.1" evidence="1"/>
<dbReference type="GO" id="GO:0051537">
    <property type="term" value="F:2 iron, 2 sulfur cluster binding"/>
    <property type="evidence" value="ECO:0007669"/>
    <property type="project" value="UniProtKB-KW"/>
</dbReference>
<dbReference type="SUPFAM" id="SSF50022">
    <property type="entry name" value="ISP domain"/>
    <property type="match status" value="1"/>
</dbReference>
<accession>A0A402A2C8</accession>
<dbReference type="InterPro" id="IPR017941">
    <property type="entry name" value="Rieske_2Fe-2S"/>
</dbReference>
<keyword evidence="8" id="KW-0408">Iron</keyword>
<dbReference type="PANTHER" id="PTHR43671">
    <property type="entry name" value="SERINE/THREONINE-PROTEIN KINASE NEK"/>
    <property type="match status" value="1"/>
</dbReference>
<evidence type="ECO:0000256" key="9">
    <source>
        <dbReference type="ARBA" id="ARBA00023014"/>
    </source>
</evidence>
<proteinExistence type="predicted"/>
<dbReference type="InterPro" id="IPR036922">
    <property type="entry name" value="Rieske_2Fe-2S_sf"/>
</dbReference>
<evidence type="ECO:0000256" key="8">
    <source>
        <dbReference type="ARBA" id="ARBA00023004"/>
    </source>
</evidence>
<keyword evidence="11" id="KW-0812">Transmembrane</keyword>
<feature type="domain" description="Rieske" evidence="13">
    <location>
        <begin position="588"/>
        <end position="686"/>
    </location>
</feature>
<evidence type="ECO:0000256" key="10">
    <source>
        <dbReference type="SAM" id="MobiDB-lite"/>
    </source>
</evidence>
<dbReference type="GO" id="GO:0004674">
    <property type="term" value="F:protein serine/threonine kinase activity"/>
    <property type="evidence" value="ECO:0007669"/>
    <property type="project" value="UniProtKB-EC"/>
</dbReference>
<keyword evidence="6" id="KW-0418">Kinase</keyword>
<dbReference type="GO" id="GO:0016705">
    <property type="term" value="F:oxidoreductase activity, acting on paired donors, with incorporation or reduction of molecular oxygen"/>
    <property type="evidence" value="ECO:0007669"/>
    <property type="project" value="UniProtKB-ARBA"/>
</dbReference>
<keyword evidence="15" id="KW-1185">Reference proteome</keyword>
<dbReference type="GO" id="GO:0004497">
    <property type="term" value="F:monooxygenase activity"/>
    <property type="evidence" value="ECO:0007669"/>
    <property type="project" value="UniProtKB-ARBA"/>
</dbReference>
<dbReference type="AlphaFoldDB" id="A0A402A2C8"/>
<dbReference type="EMBL" id="BIFR01000001">
    <property type="protein sequence ID" value="GCE13297.1"/>
    <property type="molecule type" value="Genomic_DNA"/>
</dbReference>
<feature type="region of interest" description="Disordered" evidence="10">
    <location>
        <begin position="437"/>
        <end position="488"/>
    </location>
</feature>
<evidence type="ECO:0000313" key="14">
    <source>
        <dbReference type="EMBL" id="GCE13297.1"/>
    </source>
</evidence>
<dbReference type="OrthoDB" id="9802613at2"/>
<gene>
    <name evidence="14" type="ORF">KTT_31560</name>
</gene>
<dbReference type="PANTHER" id="PTHR43671:SF13">
    <property type="entry name" value="SERINE_THREONINE-PROTEIN KINASE NEK2"/>
    <property type="match status" value="1"/>
</dbReference>
<dbReference type="Pfam" id="PF00069">
    <property type="entry name" value="Pkinase"/>
    <property type="match status" value="1"/>
</dbReference>
<keyword evidence="2" id="KW-0808">Transferase</keyword>
<evidence type="ECO:0000256" key="6">
    <source>
        <dbReference type="ARBA" id="ARBA00022777"/>
    </source>
</evidence>
<keyword evidence="9" id="KW-0411">Iron-sulfur</keyword>
<evidence type="ECO:0000256" key="2">
    <source>
        <dbReference type="ARBA" id="ARBA00022679"/>
    </source>
</evidence>
<dbReference type="RefSeq" id="WP_126580839.1">
    <property type="nucleotide sequence ID" value="NZ_BIFR01000001.1"/>
</dbReference>
<dbReference type="Gene3D" id="3.30.200.20">
    <property type="entry name" value="Phosphorylase Kinase, domain 1"/>
    <property type="match status" value="1"/>
</dbReference>
<dbReference type="InterPro" id="IPR000719">
    <property type="entry name" value="Prot_kinase_dom"/>
</dbReference>
<dbReference type="GO" id="GO:0005524">
    <property type="term" value="F:ATP binding"/>
    <property type="evidence" value="ECO:0007669"/>
    <property type="project" value="UniProtKB-KW"/>
</dbReference>
<evidence type="ECO:0000256" key="3">
    <source>
        <dbReference type="ARBA" id="ARBA00022714"/>
    </source>
</evidence>
<comment type="caution">
    <text evidence="14">The sequence shown here is derived from an EMBL/GenBank/DDBJ whole genome shotgun (WGS) entry which is preliminary data.</text>
</comment>
<protein>
    <recommendedName>
        <fullName evidence="1">non-specific serine/threonine protein kinase</fullName>
        <ecNumber evidence="1">2.7.11.1</ecNumber>
    </recommendedName>
</protein>
<evidence type="ECO:0000256" key="11">
    <source>
        <dbReference type="SAM" id="Phobius"/>
    </source>
</evidence>
<dbReference type="Gene3D" id="1.10.510.10">
    <property type="entry name" value="Transferase(Phosphotransferase) domain 1"/>
    <property type="match status" value="1"/>
</dbReference>
<sequence>MPTLSADQLVGQSLGNYQLERLLGRGRLNAIYLARHRTLQRSDALTFYLLPEHYTLDARQRFLARFHQEAQAVTQLDHPHILPVYEVGEYAGFPYLVTPYMMNGSLADLLKQKGRYEYDELGPIVEQIISGLAYAHSKGFIHGTLKPANIVVSNEGILQVAGFGLMHILQASGIEPADQPYAHLLSIVGTFLAAPEYIAPEVVQGQSIDRRSDMYALGCIIYELLSGRPPFTGQHPLEVAEQHLKQSIPPLHTLSPTVPLVLESVINQTLIKDPLHRFQQVEAFGVAFQQATRGASSSLAFVDPIHMPVSQTVQETPQSGYVTRNWQLMPPIVTGKLPIVSSPSANSSRERFTDLSLKASSGRLPASAHLKPPVPAAPPTLIPLPPQELANAQMGLVKPLGAASMAAKPQTVPEPAVVKEPQPADLAKAYEWWSQPGLAPADSSPSARASAPKEASGLAAAQWTSEPVRPLPSSARQMPPPTKSSPSRRRVVALLAGGGVIAAGLGVAALNLNHFMGSTGKQQAVTPLNSNGQGIAQRPPAGNQPPAGKNPPPPAGNQPPAGNPPPVGNQPPAGNPPPTAAPAPGHTGTVIGQSTQPTATATTFVNPADKKNSLLIHLTNGNFAAYEMACTHEGVAVRYDKGTGTLVCPAHGAVFDPMNAGKVLQGPATRPLPSVAIKVNADGTVTAV</sequence>
<keyword evidence="3" id="KW-0001">2Fe-2S</keyword>
<evidence type="ECO:0000256" key="5">
    <source>
        <dbReference type="ARBA" id="ARBA00022741"/>
    </source>
</evidence>
<dbReference type="Proteomes" id="UP000287352">
    <property type="component" value="Unassembled WGS sequence"/>
</dbReference>
<dbReference type="InterPro" id="IPR011009">
    <property type="entry name" value="Kinase-like_dom_sf"/>
</dbReference>
<evidence type="ECO:0000256" key="1">
    <source>
        <dbReference type="ARBA" id="ARBA00012513"/>
    </source>
</evidence>
<dbReference type="CDD" id="cd03467">
    <property type="entry name" value="Rieske"/>
    <property type="match status" value="1"/>
</dbReference>
<feature type="region of interest" description="Disordered" evidence="10">
    <location>
        <begin position="523"/>
        <end position="593"/>
    </location>
</feature>
<feature type="compositionally biased region" description="Polar residues" evidence="10">
    <location>
        <begin position="523"/>
        <end position="534"/>
    </location>
</feature>
<keyword evidence="5" id="KW-0547">Nucleotide-binding</keyword>
<keyword evidence="11" id="KW-1133">Transmembrane helix</keyword>
<evidence type="ECO:0000259" key="12">
    <source>
        <dbReference type="PROSITE" id="PS50011"/>
    </source>
</evidence>
<keyword evidence="11" id="KW-0472">Membrane</keyword>
<dbReference type="GO" id="GO:0046872">
    <property type="term" value="F:metal ion binding"/>
    <property type="evidence" value="ECO:0007669"/>
    <property type="project" value="UniProtKB-KW"/>
</dbReference>
<evidence type="ECO:0000256" key="7">
    <source>
        <dbReference type="ARBA" id="ARBA00022840"/>
    </source>
</evidence>
<evidence type="ECO:0000259" key="13">
    <source>
        <dbReference type="PROSITE" id="PS51296"/>
    </source>
</evidence>
<dbReference type="Gene3D" id="2.102.10.10">
    <property type="entry name" value="Rieske [2Fe-2S] iron-sulphur domain"/>
    <property type="match status" value="1"/>
</dbReference>
<name>A0A402A2C8_9CHLR</name>
<feature type="domain" description="Protein kinase" evidence="12">
    <location>
        <begin position="17"/>
        <end position="289"/>
    </location>
</feature>
<dbReference type="Pfam" id="PF00355">
    <property type="entry name" value="Rieske"/>
    <property type="match status" value="1"/>
</dbReference>
<dbReference type="CDD" id="cd14014">
    <property type="entry name" value="STKc_PknB_like"/>
    <property type="match status" value="1"/>
</dbReference>
<keyword evidence="7" id="KW-0067">ATP-binding</keyword>
<dbReference type="SUPFAM" id="SSF56112">
    <property type="entry name" value="Protein kinase-like (PK-like)"/>
    <property type="match status" value="1"/>
</dbReference>
<evidence type="ECO:0000313" key="15">
    <source>
        <dbReference type="Proteomes" id="UP000287352"/>
    </source>
</evidence>
<dbReference type="InterPro" id="IPR050660">
    <property type="entry name" value="NEK_Ser/Thr_kinase"/>
</dbReference>